<dbReference type="EMBL" id="JAACXV010013302">
    <property type="protein sequence ID" value="KAF7273762.1"/>
    <property type="molecule type" value="Genomic_DNA"/>
</dbReference>
<comment type="caution">
    <text evidence="3">The sequence shown here is derived from an EMBL/GenBank/DDBJ whole genome shotgun (WGS) entry which is preliminary data.</text>
</comment>
<dbReference type="GO" id="GO:0030864">
    <property type="term" value="C:cortical actin cytoskeleton"/>
    <property type="evidence" value="ECO:0007669"/>
    <property type="project" value="TreeGrafter"/>
</dbReference>
<evidence type="ECO:0000313" key="4">
    <source>
        <dbReference type="Proteomes" id="UP000625711"/>
    </source>
</evidence>
<dbReference type="Pfam" id="PF07651">
    <property type="entry name" value="ANTH"/>
    <property type="match status" value="1"/>
</dbReference>
<dbReference type="InterPro" id="IPR008942">
    <property type="entry name" value="ENTH_VHS"/>
</dbReference>
<reference evidence="3" key="1">
    <citation type="submission" date="2020-08" db="EMBL/GenBank/DDBJ databases">
        <title>Genome sequencing and assembly of the red palm weevil Rhynchophorus ferrugineus.</title>
        <authorList>
            <person name="Dias G.B."/>
            <person name="Bergman C.M."/>
            <person name="Manee M."/>
        </authorList>
    </citation>
    <scope>NUCLEOTIDE SEQUENCE</scope>
    <source>
        <strain evidence="3">AA-2017</strain>
        <tissue evidence="3">Whole larva</tissue>
    </source>
</reference>
<dbReference type="PANTHER" id="PTHR10407:SF15">
    <property type="entry name" value="HUNTINGTIN INTERACTING PROTEIN 1"/>
    <property type="match status" value="1"/>
</dbReference>
<evidence type="ECO:0000259" key="2">
    <source>
        <dbReference type="PROSITE" id="PS50942"/>
    </source>
</evidence>
<accession>A0A834IGU2</accession>
<feature type="domain" description="ENTH" evidence="2">
    <location>
        <begin position="5"/>
        <end position="133"/>
    </location>
</feature>
<dbReference type="GO" id="GO:0051015">
    <property type="term" value="F:actin filament binding"/>
    <property type="evidence" value="ECO:0007669"/>
    <property type="project" value="TreeGrafter"/>
</dbReference>
<gene>
    <name evidence="3" type="ORF">GWI33_013543</name>
</gene>
<dbReference type="InterPro" id="IPR011417">
    <property type="entry name" value="ANTH_dom"/>
</dbReference>
<evidence type="ECO:0000256" key="1">
    <source>
        <dbReference type="SAM" id="Coils"/>
    </source>
</evidence>
<dbReference type="Proteomes" id="UP000625711">
    <property type="component" value="Unassembled WGS sequence"/>
</dbReference>
<dbReference type="PROSITE" id="PS50942">
    <property type="entry name" value="ENTH"/>
    <property type="match status" value="1"/>
</dbReference>
<dbReference type="GO" id="GO:0030136">
    <property type="term" value="C:clathrin-coated vesicle"/>
    <property type="evidence" value="ECO:0007669"/>
    <property type="project" value="TreeGrafter"/>
</dbReference>
<dbReference type="SUPFAM" id="SSF48464">
    <property type="entry name" value="ENTH/VHS domain"/>
    <property type="match status" value="1"/>
</dbReference>
<evidence type="ECO:0000313" key="3">
    <source>
        <dbReference type="EMBL" id="KAF7273762.1"/>
    </source>
</evidence>
<dbReference type="GO" id="GO:0007015">
    <property type="term" value="P:actin filament organization"/>
    <property type="evidence" value="ECO:0007669"/>
    <property type="project" value="TreeGrafter"/>
</dbReference>
<proteinExistence type="predicted"/>
<dbReference type="GO" id="GO:0080025">
    <property type="term" value="F:phosphatidylinositol-3,5-bisphosphate binding"/>
    <property type="evidence" value="ECO:0007669"/>
    <property type="project" value="TreeGrafter"/>
</dbReference>
<sequence length="437" mass="51124">MAKVYREKDYEKYAHSIQKAINNQECAIKQKHIRSAIIGTFETQSPKIFWVYALRTPYLENRFVAWKLCLVVHRVLREGHPLCLEDSQKHAKELTDMRAFWNHLNDDYCEMIGLYASLLINKLHFHNIYPRFPGDLTVTSEEFNSIVGSDINKAFDMAIEIMNYLDQILDLQEGVFSTISLTRYTLITTTEECRLAPIIICIEESSKLYEYSARLLDILHSKLQPDILIEAKGRFMTQFTALKTFFEYCNEIPYFTNSVSIPLLPKDPPEFTVKDVSEYVNEQASAPPIIEYENEPIYEAILVDTETNDENNTNLPLQATEYDEKEFLMAECENLRRQIDILNSKYYRDTSLLKDKILILENDLALKESELKNEKQEKENLLKRIQEDAETQDSKSLIHEEMDKLCLKIHDNNKQEGRRTKSTKKNLRVSFNIPENN</sequence>
<name>A0A834IGU2_RHYFE</name>
<dbReference type="OrthoDB" id="8178130at2759"/>
<dbReference type="SMART" id="SM00273">
    <property type="entry name" value="ENTH"/>
    <property type="match status" value="1"/>
</dbReference>
<dbReference type="GO" id="GO:0032051">
    <property type="term" value="F:clathrin light chain binding"/>
    <property type="evidence" value="ECO:0007669"/>
    <property type="project" value="TreeGrafter"/>
</dbReference>
<keyword evidence="4" id="KW-1185">Reference proteome</keyword>
<dbReference type="InterPro" id="IPR013809">
    <property type="entry name" value="ENTH"/>
</dbReference>
<dbReference type="GO" id="GO:0006897">
    <property type="term" value="P:endocytosis"/>
    <property type="evidence" value="ECO:0007669"/>
    <property type="project" value="InterPro"/>
</dbReference>
<dbReference type="GO" id="GO:0043325">
    <property type="term" value="F:phosphatidylinositol-3,4-bisphosphate binding"/>
    <property type="evidence" value="ECO:0007669"/>
    <property type="project" value="TreeGrafter"/>
</dbReference>
<protein>
    <recommendedName>
        <fullName evidence="2">ENTH domain-containing protein</fullName>
    </recommendedName>
</protein>
<dbReference type="AlphaFoldDB" id="A0A834IGU2"/>
<dbReference type="Gene3D" id="1.25.40.90">
    <property type="match status" value="1"/>
</dbReference>
<organism evidence="3 4">
    <name type="scientific">Rhynchophorus ferrugineus</name>
    <name type="common">Red palm weevil</name>
    <name type="synonym">Curculio ferrugineus</name>
    <dbReference type="NCBI Taxonomy" id="354439"/>
    <lineage>
        <taxon>Eukaryota</taxon>
        <taxon>Metazoa</taxon>
        <taxon>Ecdysozoa</taxon>
        <taxon>Arthropoda</taxon>
        <taxon>Hexapoda</taxon>
        <taxon>Insecta</taxon>
        <taxon>Pterygota</taxon>
        <taxon>Neoptera</taxon>
        <taxon>Endopterygota</taxon>
        <taxon>Coleoptera</taxon>
        <taxon>Polyphaga</taxon>
        <taxon>Cucujiformia</taxon>
        <taxon>Curculionidae</taxon>
        <taxon>Dryophthorinae</taxon>
        <taxon>Rhynchophorus</taxon>
    </lineage>
</organism>
<feature type="coiled-coil region" evidence="1">
    <location>
        <begin position="325"/>
        <end position="395"/>
    </location>
</feature>
<dbReference type="GO" id="GO:0035615">
    <property type="term" value="F:clathrin adaptor activity"/>
    <property type="evidence" value="ECO:0007669"/>
    <property type="project" value="TreeGrafter"/>
</dbReference>
<dbReference type="GO" id="GO:0048268">
    <property type="term" value="P:clathrin coat assembly"/>
    <property type="evidence" value="ECO:0007669"/>
    <property type="project" value="TreeGrafter"/>
</dbReference>
<dbReference type="FunFam" id="1.25.40.90:FF:000012">
    <property type="entry name" value="Huntingtin interacting protein 1-related"/>
    <property type="match status" value="1"/>
</dbReference>
<dbReference type="PANTHER" id="PTHR10407">
    <property type="entry name" value="HUNTINGTIN INTERACTING PROTEIN 1"/>
    <property type="match status" value="1"/>
</dbReference>
<dbReference type="InterPro" id="IPR030224">
    <property type="entry name" value="Sla2_fam"/>
</dbReference>
<keyword evidence="1" id="KW-0175">Coiled coil</keyword>